<feature type="region of interest" description="Disordered" evidence="1">
    <location>
        <begin position="719"/>
        <end position="838"/>
    </location>
</feature>
<feature type="compositionally biased region" description="Low complexity" evidence="1">
    <location>
        <begin position="766"/>
        <end position="780"/>
    </location>
</feature>
<name>A0A261XWV9_9FUNG</name>
<dbReference type="GO" id="GO:0006409">
    <property type="term" value="P:tRNA export from nucleus"/>
    <property type="evidence" value="ECO:0007669"/>
    <property type="project" value="TreeGrafter"/>
</dbReference>
<dbReference type="Gene3D" id="1.25.10.10">
    <property type="entry name" value="Leucine-rich Repeat Variant"/>
    <property type="match status" value="1"/>
</dbReference>
<sequence length="838" mass="92461">MAFLSGIVKSSLSLLGKDGSAFPYSIGDKAEWYSGQSIWTLYQGTKKEDGSPVSVFRYERQTGQADKFLLAKNAFRRFRTIRHPDLLKYLDGLEASGNDQNIYIVTERVEPLENQLKQDANKDLTIWGLYKVANAIKFLNDDCGAVHGNVKMSSIFTDQAGEWKLGGLELLSIMKEDSPIVLTSSSESVPESHRYTSPEARKSGWEIIKDIPINATDSWLFGLLIYEVFNGIFSTQEQLNARKEIPSNLFQSYKSLINQNPKLRANMKKILDVGLRPNGAFDTQFVKVNLFLENIAIKEQSEKDAFFKDLGVNIDNYPPDFCKYKILPTLVHAFEFGAGGSSALNAILKIGNHLSDEEYNDIIIACLVRMYGSQDRAIRYSLLENLPNYIEHLSDKTVSDKLFPNVATGFNDGAPIIREQTVKAILLLMPKLNDRIRNYDLLRYLAKMQTDDEPGIRTNTTICLGKMAKYLNDGTRKKVLVPAFTRALRDPFVHARVASLMALNATSEYFDAPDCATKIIPCVSMNLIDKEKVVRTQAFKSLEVFVKRLQMLADKMPDTELKEAPMPSQANSNSTPLQSQYSAAAISMAGSVGKEAAGWAGWAVTSLATRVMNSSVEGTMDQEAAAKPPVKPENGNGPDDAAASTHDVRLKKVDSSKFSVSDDGVDIQETNGWGDANLITFETEDDWAPLDASAEVGSSTSLEDDVQAIVAARPSVTASFAPATPNPTSHSGKPAKQSMKLAGMKPKADPLSGWGLDEDDSWAGVTIPKTATSPKATAASNVSPVSSFHPPVQNQVKSNSPRLTKEERQAELERKKEERRQRLAELRQQKQASGVRKL</sequence>
<feature type="compositionally biased region" description="Polar residues" evidence="1">
    <location>
        <begin position="781"/>
        <end position="802"/>
    </location>
</feature>
<evidence type="ECO:0000259" key="2">
    <source>
        <dbReference type="PROSITE" id="PS50011"/>
    </source>
</evidence>
<dbReference type="PANTHER" id="PTHR12984:SF3">
    <property type="entry name" value="N-TERMINAL KINASE-LIKE PROTEIN"/>
    <property type="match status" value="1"/>
</dbReference>
<feature type="compositionally biased region" description="Basic and acidic residues" evidence="1">
    <location>
        <begin position="803"/>
        <end position="828"/>
    </location>
</feature>
<dbReference type="OrthoDB" id="447103at2759"/>
<dbReference type="PROSITE" id="PS50011">
    <property type="entry name" value="PROTEIN_KINASE_DOM"/>
    <property type="match status" value="1"/>
</dbReference>
<evidence type="ECO:0000256" key="1">
    <source>
        <dbReference type="SAM" id="MobiDB-lite"/>
    </source>
</evidence>
<dbReference type="GO" id="GO:0004672">
    <property type="term" value="F:protein kinase activity"/>
    <property type="evidence" value="ECO:0007669"/>
    <property type="project" value="InterPro"/>
</dbReference>
<dbReference type="Proteomes" id="UP000242875">
    <property type="component" value="Unassembled WGS sequence"/>
</dbReference>
<dbReference type="SUPFAM" id="SSF48371">
    <property type="entry name" value="ARM repeat"/>
    <property type="match status" value="1"/>
</dbReference>
<dbReference type="InterPro" id="IPR001245">
    <property type="entry name" value="Ser-Thr/Tyr_kinase_cat_dom"/>
</dbReference>
<keyword evidence="4" id="KW-1185">Reference proteome</keyword>
<dbReference type="SUPFAM" id="SSF56112">
    <property type="entry name" value="Protein kinase-like (PK-like)"/>
    <property type="match status" value="1"/>
</dbReference>
<evidence type="ECO:0000313" key="4">
    <source>
        <dbReference type="Proteomes" id="UP000242875"/>
    </source>
</evidence>
<organism evidence="3 4">
    <name type="scientific">Bifiguratus adelaidae</name>
    <dbReference type="NCBI Taxonomy" id="1938954"/>
    <lineage>
        <taxon>Eukaryota</taxon>
        <taxon>Fungi</taxon>
        <taxon>Fungi incertae sedis</taxon>
        <taxon>Mucoromycota</taxon>
        <taxon>Mucoromycotina</taxon>
        <taxon>Endogonomycetes</taxon>
        <taxon>Endogonales</taxon>
        <taxon>Endogonales incertae sedis</taxon>
        <taxon>Bifiguratus</taxon>
    </lineage>
</organism>
<comment type="caution">
    <text evidence="3">The sequence shown here is derived from an EMBL/GenBank/DDBJ whole genome shotgun (WGS) entry which is preliminary data.</text>
</comment>
<evidence type="ECO:0000313" key="3">
    <source>
        <dbReference type="EMBL" id="OZJ02856.1"/>
    </source>
</evidence>
<proteinExistence type="predicted"/>
<dbReference type="InterPro" id="IPR000719">
    <property type="entry name" value="Prot_kinase_dom"/>
</dbReference>
<dbReference type="PANTHER" id="PTHR12984">
    <property type="entry name" value="SCY1-RELATED S/T PROTEIN KINASE-LIKE"/>
    <property type="match status" value="1"/>
</dbReference>
<dbReference type="Pfam" id="PF07714">
    <property type="entry name" value="PK_Tyr_Ser-Thr"/>
    <property type="match status" value="1"/>
</dbReference>
<dbReference type="Gene3D" id="3.30.200.20">
    <property type="entry name" value="Phosphorylase Kinase, domain 1"/>
    <property type="match status" value="1"/>
</dbReference>
<dbReference type="GO" id="GO:0005524">
    <property type="term" value="F:ATP binding"/>
    <property type="evidence" value="ECO:0007669"/>
    <property type="project" value="InterPro"/>
</dbReference>
<accession>A0A261XWV9</accession>
<dbReference type="InterPro" id="IPR011989">
    <property type="entry name" value="ARM-like"/>
</dbReference>
<dbReference type="InterPro" id="IPR051177">
    <property type="entry name" value="CIK-Related_Protein"/>
</dbReference>
<gene>
    <name evidence="3" type="ORF">BZG36_03217</name>
</gene>
<dbReference type="InterPro" id="IPR011009">
    <property type="entry name" value="Kinase-like_dom_sf"/>
</dbReference>
<dbReference type="InterPro" id="IPR016024">
    <property type="entry name" value="ARM-type_fold"/>
</dbReference>
<dbReference type="EMBL" id="MVBO01000121">
    <property type="protein sequence ID" value="OZJ02856.1"/>
    <property type="molecule type" value="Genomic_DNA"/>
</dbReference>
<reference evidence="3 4" key="1">
    <citation type="journal article" date="2017" name="Mycologia">
        <title>Bifiguratus adelaidae, gen. et sp. nov., a new member of Mucoromycotina in endophytic and soil-dwelling habitats.</title>
        <authorList>
            <person name="Torres-Cruz T.J."/>
            <person name="Billingsley Tobias T.L."/>
            <person name="Almatruk M."/>
            <person name="Hesse C."/>
            <person name="Kuske C.R."/>
            <person name="Desiro A."/>
            <person name="Benucci G.M."/>
            <person name="Bonito G."/>
            <person name="Stajich J.E."/>
            <person name="Dunlap C."/>
            <person name="Arnold A.E."/>
            <person name="Porras-Alfaro A."/>
        </authorList>
    </citation>
    <scope>NUCLEOTIDE SEQUENCE [LARGE SCALE GENOMIC DNA]</scope>
    <source>
        <strain evidence="3 4">AZ0501</strain>
    </source>
</reference>
<feature type="region of interest" description="Disordered" evidence="1">
    <location>
        <begin position="619"/>
        <end position="648"/>
    </location>
</feature>
<protein>
    <recommendedName>
        <fullName evidence="2">Protein kinase domain-containing protein</fullName>
    </recommendedName>
</protein>
<dbReference type="AlphaFoldDB" id="A0A261XWV9"/>
<dbReference type="Gene3D" id="1.10.510.10">
    <property type="entry name" value="Transferase(Phosphotransferase) domain 1"/>
    <property type="match status" value="1"/>
</dbReference>
<dbReference type="GO" id="GO:0005737">
    <property type="term" value="C:cytoplasm"/>
    <property type="evidence" value="ECO:0007669"/>
    <property type="project" value="TreeGrafter"/>
</dbReference>
<feature type="domain" description="Protein kinase" evidence="2">
    <location>
        <begin position="9"/>
        <end position="286"/>
    </location>
</feature>